<evidence type="ECO:0000313" key="2">
    <source>
        <dbReference type="EMBL" id="GAA1750624.1"/>
    </source>
</evidence>
<dbReference type="EMBL" id="BAAANH010000001">
    <property type="protein sequence ID" value="GAA1750624.1"/>
    <property type="molecule type" value="Genomic_DNA"/>
</dbReference>
<proteinExistence type="predicted"/>
<accession>A0ABN2KAJ3</accession>
<dbReference type="InterPro" id="IPR007569">
    <property type="entry name" value="DUF559"/>
</dbReference>
<keyword evidence="3" id="KW-1185">Reference proteome</keyword>
<comment type="caution">
    <text evidence="2">The sequence shown here is derived from an EMBL/GenBank/DDBJ whole genome shotgun (WGS) entry which is preliminary data.</text>
</comment>
<evidence type="ECO:0000259" key="1">
    <source>
        <dbReference type="Pfam" id="PF04480"/>
    </source>
</evidence>
<dbReference type="Proteomes" id="UP001500506">
    <property type="component" value="Unassembled WGS sequence"/>
</dbReference>
<organism evidence="2 3">
    <name type="scientific">Agromyces humatus</name>
    <dbReference type="NCBI Taxonomy" id="279573"/>
    <lineage>
        <taxon>Bacteria</taxon>
        <taxon>Bacillati</taxon>
        <taxon>Actinomycetota</taxon>
        <taxon>Actinomycetes</taxon>
        <taxon>Micrococcales</taxon>
        <taxon>Microbacteriaceae</taxon>
        <taxon>Agromyces</taxon>
    </lineage>
</organism>
<gene>
    <name evidence="2" type="ORF">GCM10009747_04980</name>
</gene>
<dbReference type="Pfam" id="PF04480">
    <property type="entry name" value="DUF559"/>
    <property type="match status" value="1"/>
</dbReference>
<name>A0ABN2KAJ3_9MICO</name>
<dbReference type="Gene3D" id="3.40.960.10">
    <property type="entry name" value="VSR Endonuclease"/>
    <property type="match status" value="1"/>
</dbReference>
<sequence>MGSVVKALGASKAAHRRVLRDAGIGALELREAIGRGDVKAVRRDWIVGRKCDPMLERALYSGATLACVSAAAVHGLWSVDSEHVHVSAGRHASRLTLTAPETMSEQRDLAVHWTRNPTAGAAIGIRASIDGLPRVLVQIARCQPVEQAVAVCDSALVRCKVSLPELRALAASDPVLRRVVEHVHPRADSGVESIARVRLARRGVLMVPQIEVDGHRVDGMIGQRLLLQFDGFGPHSSRAQRNKDLREDQRLVRKGYLVVRFSRDQVMYEWAMIESTVLSLMAQGRHNW</sequence>
<evidence type="ECO:0000313" key="3">
    <source>
        <dbReference type="Proteomes" id="UP001500506"/>
    </source>
</evidence>
<protein>
    <recommendedName>
        <fullName evidence="1">DUF559 domain-containing protein</fullName>
    </recommendedName>
</protein>
<feature type="domain" description="DUF559" evidence="1">
    <location>
        <begin position="222"/>
        <end position="277"/>
    </location>
</feature>
<reference evidence="2 3" key="1">
    <citation type="journal article" date="2019" name="Int. J. Syst. Evol. Microbiol.">
        <title>The Global Catalogue of Microorganisms (GCM) 10K type strain sequencing project: providing services to taxonomists for standard genome sequencing and annotation.</title>
        <authorList>
            <consortium name="The Broad Institute Genomics Platform"/>
            <consortium name="The Broad Institute Genome Sequencing Center for Infectious Disease"/>
            <person name="Wu L."/>
            <person name="Ma J."/>
        </authorList>
    </citation>
    <scope>NUCLEOTIDE SEQUENCE [LARGE SCALE GENOMIC DNA]</scope>
    <source>
        <strain evidence="2 3">JCM 14319</strain>
    </source>
</reference>
<dbReference type="RefSeq" id="WP_232496931.1">
    <property type="nucleotide sequence ID" value="NZ_BAAANH010000001.1"/>
</dbReference>